<gene>
    <name evidence="2" type="ORF">BO97DRAFT_240129</name>
</gene>
<protein>
    <submittedName>
        <fullName evidence="2">Uncharacterized protein</fullName>
    </submittedName>
</protein>
<evidence type="ECO:0000256" key="1">
    <source>
        <dbReference type="SAM" id="MobiDB-lite"/>
    </source>
</evidence>
<dbReference type="RefSeq" id="XP_025554304.1">
    <property type="nucleotide sequence ID" value="XM_025690781.1"/>
</dbReference>
<keyword evidence="3" id="KW-1185">Reference proteome</keyword>
<dbReference type="Proteomes" id="UP000248961">
    <property type="component" value="Unassembled WGS sequence"/>
</dbReference>
<proteinExistence type="predicted"/>
<sequence>MVVPASDLPEGVSPSDVHKCKNHPLGRNRQVKDASLAPLDDAMNPSILTTNPAISAVETRSETCVLEERACYKDAPYGCSGGYCWKTCGRRVVLDGQEGWCWALVHL</sequence>
<name>A0A395I4Z1_ASPHC</name>
<feature type="region of interest" description="Disordered" evidence="1">
    <location>
        <begin position="1"/>
        <end position="27"/>
    </location>
</feature>
<evidence type="ECO:0000313" key="2">
    <source>
        <dbReference type="EMBL" id="RAL15150.1"/>
    </source>
</evidence>
<dbReference type="VEuPathDB" id="FungiDB:BO97DRAFT_240129"/>
<evidence type="ECO:0000313" key="3">
    <source>
        <dbReference type="Proteomes" id="UP000248961"/>
    </source>
</evidence>
<dbReference type="OrthoDB" id="3660930at2759"/>
<dbReference type="EMBL" id="KZ824272">
    <property type="protein sequence ID" value="RAL15150.1"/>
    <property type="molecule type" value="Genomic_DNA"/>
</dbReference>
<organism evidence="2 3">
    <name type="scientific">Aspergillus homomorphus (strain CBS 101889)</name>
    <dbReference type="NCBI Taxonomy" id="1450537"/>
    <lineage>
        <taxon>Eukaryota</taxon>
        <taxon>Fungi</taxon>
        <taxon>Dikarya</taxon>
        <taxon>Ascomycota</taxon>
        <taxon>Pezizomycotina</taxon>
        <taxon>Eurotiomycetes</taxon>
        <taxon>Eurotiomycetidae</taxon>
        <taxon>Eurotiales</taxon>
        <taxon>Aspergillaceae</taxon>
        <taxon>Aspergillus</taxon>
        <taxon>Aspergillus subgen. Circumdati</taxon>
    </lineage>
</organism>
<dbReference type="GeneID" id="37195070"/>
<reference evidence="2 3" key="1">
    <citation type="submission" date="2018-02" db="EMBL/GenBank/DDBJ databases">
        <title>The genomes of Aspergillus section Nigri reveals drivers in fungal speciation.</title>
        <authorList>
            <consortium name="DOE Joint Genome Institute"/>
            <person name="Vesth T.C."/>
            <person name="Nybo J."/>
            <person name="Theobald S."/>
            <person name="Brandl J."/>
            <person name="Frisvad J.C."/>
            <person name="Nielsen K.F."/>
            <person name="Lyhne E.K."/>
            <person name="Kogle M.E."/>
            <person name="Kuo A."/>
            <person name="Riley R."/>
            <person name="Clum A."/>
            <person name="Nolan M."/>
            <person name="Lipzen A."/>
            <person name="Salamov A."/>
            <person name="Henrissat B."/>
            <person name="Wiebenga A."/>
            <person name="De vries R.P."/>
            <person name="Grigoriev I.V."/>
            <person name="Mortensen U.H."/>
            <person name="Andersen M.R."/>
            <person name="Baker S.E."/>
        </authorList>
    </citation>
    <scope>NUCLEOTIDE SEQUENCE [LARGE SCALE GENOMIC DNA]</scope>
    <source>
        <strain evidence="2 3">CBS 101889</strain>
    </source>
</reference>
<dbReference type="AlphaFoldDB" id="A0A395I4Z1"/>
<accession>A0A395I4Z1</accession>